<evidence type="ECO:0000256" key="2">
    <source>
        <dbReference type="RuleBase" id="RU004447"/>
    </source>
</evidence>
<dbReference type="Proteomes" id="UP000178515">
    <property type="component" value="Unassembled WGS sequence"/>
</dbReference>
<evidence type="ECO:0008006" key="7">
    <source>
        <dbReference type="Google" id="ProtNLM"/>
    </source>
</evidence>
<name>A0A1G1Z319_9BACT</name>
<evidence type="ECO:0000259" key="3">
    <source>
        <dbReference type="Pfam" id="PF00675"/>
    </source>
</evidence>
<feature type="domain" description="Peptidase M16 C-terminal" evidence="4">
    <location>
        <begin position="165"/>
        <end position="335"/>
    </location>
</feature>
<evidence type="ECO:0000259" key="4">
    <source>
        <dbReference type="Pfam" id="PF05193"/>
    </source>
</evidence>
<dbReference type="InterPro" id="IPR011765">
    <property type="entry name" value="Pept_M16_N"/>
</dbReference>
<sequence>MRTLANGLRVLHVPFEKSGFVLLSLLGKVGRRAELDNEIGAAHFLEHLFFDGTKKRPSAFEISKFIEYHGGFYNGSTGAETVEYWVKLLSEKTEVAFDFLSDMFFNSLLNEVEKEKTVIAQEARGKRDDPWVSLERRQRSAIYPGGQPIGRTIFDEEHNLPNVMKEMLCNYMKRTYVAQNFILTIGGNIKKEEAFSLAEKYFSTFQGGVEVVFSKPHFETNQVVTITNGDFKQSKLLITFKGFSYFTREQLAASYLADILGSGSSSRFCNRIRHDLAIAYSIGSSSSGSSDTGEFEIYASADEEKLQQLFDEVSNEIRKLFKDGITEEEMTKVRNGALSGIASSFEKLGSYTDYFSPWILFGHKVPTVEERIEEIKSITSDEVMVVARQIFADKPKINVLTKSLTKLDVNFDFGL</sequence>
<dbReference type="SUPFAM" id="SSF63411">
    <property type="entry name" value="LuxS/MPP-like metallohydrolase"/>
    <property type="match status" value="2"/>
</dbReference>
<dbReference type="Pfam" id="PF00675">
    <property type="entry name" value="Peptidase_M16"/>
    <property type="match status" value="1"/>
</dbReference>
<evidence type="ECO:0000313" key="5">
    <source>
        <dbReference type="EMBL" id="OGY58839.1"/>
    </source>
</evidence>
<dbReference type="GO" id="GO:0006508">
    <property type="term" value="P:proteolysis"/>
    <property type="evidence" value="ECO:0007669"/>
    <property type="project" value="InterPro"/>
</dbReference>
<feature type="domain" description="Peptidase M16 N-terminal" evidence="3">
    <location>
        <begin position="21"/>
        <end position="153"/>
    </location>
</feature>
<dbReference type="Gene3D" id="3.30.830.10">
    <property type="entry name" value="Metalloenzyme, LuxS/M16 peptidase-like"/>
    <property type="match status" value="2"/>
</dbReference>
<reference evidence="5 6" key="1">
    <citation type="journal article" date="2016" name="Nat. Commun.">
        <title>Thousands of microbial genomes shed light on interconnected biogeochemical processes in an aquifer system.</title>
        <authorList>
            <person name="Anantharaman K."/>
            <person name="Brown C.T."/>
            <person name="Hug L.A."/>
            <person name="Sharon I."/>
            <person name="Castelle C.J."/>
            <person name="Probst A.J."/>
            <person name="Thomas B.C."/>
            <person name="Singh A."/>
            <person name="Wilkins M.J."/>
            <person name="Karaoz U."/>
            <person name="Brodie E.L."/>
            <person name="Williams K.H."/>
            <person name="Hubbard S.S."/>
            <person name="Banfield J.F."/>
        </authorList>
    </citation>
    <scope>NUCLEOTIDE SEQUENCE [LARGE SCALE GENOMIC DNA]</scope>
</reference>
<gene>
    <name evidence="5" type="ORF">A3F24_02385</name>
</gene>
<dbReference type="InterPro" id="IPR011249">
    <property type="entry name" value="Metalloenz_LuxS/M16"/>
</dbReference>
<dbReference type="PROSITE" id="PS00143">
    <property type="entry name" value="INSULINASE"/>
    <property type="match status" value="1"/>
</dbReference>
<dbReference type="PANTHER" id="PTHR11851">
    <property type="entry name" value="METALLOPROTEASE"/>
    <property type="match status" value="1"/>
</dbReference>
<comment type="similarity">
    <text evidence="1 2">Belongs to the peptidase M16 family.</text>
</comment>
<organism evidence="5 6">
    <name type="scientific">Candidatus Colwellbacteria bacterium RIFCSPHIGHO2_12_FULL_44_17</name>
    <dbReference type="NCBI Taxonomy" id="1797689"/>
    <lineage>
        <taxon>Bacteria</taxon>
        <taxon>Candidatus Colwelliibacteriota</taxon>
    </lineage>
</organism>
<proteinExistence type="inferred from homology"/>
<evidence type="ECO:0000313" key="6">
    <source>
        <dbReference type="Proteomes" id="UP000178515"/>
    </source>
</evidence>
<dbReference type="InterPro" id="IPR050361">
    <property type="entry name" value="MPP/UQCRC_Complex"/>
</dbReference>
<dbReference type="Pfam" id="PF05193">
    <property type="entry name" value="Peptidase_M16_C"/>
    <property type="match status" value="1"/>
</dbReference>
<dbReference type="GO" id="GO:0046872">
    <property type="term" value="F:metal ion binding"/>
    <property type="evidence" value="ECO:0007669"/>
    <property type="project" value="InterPro"/>
</dbReference>
<dbReference type="PANTHER" id="PTHR11851:SF49">
    <property type="entry name" value="MITOCHONDRIAL-PROCESSING PEPTIDASE SUBUNIT ALPHA"/>
    <property type="match status" value="1"/>
</dbReference>
<protein>
    <recommendedName>
        <fullName evidence="7">Peptidase M16</fullName>
    </recommendedName>
</protein>
<dbReference type="GO" id="GO:0004222">
    <property type="term" value="F:metalloendopeptidase activity"/>
    <property type="evidence" value="ECO:0007669"/>
    <property type="project" value="InterPro"/>
</dbReference>
<dbReference type="InterPro" id="IPR001431">
    <property type="entry name" value="Pept_M16_Zn_BS"/>
</dbReference>
<accession>A0A1G1Z319</accession>
<dbReference type="STRING" id="1797689.A3F24_02385"/>
<dbReference type="InterPro" id="IPR007863">
    <property type="entry name" value="Peptidase_M16_C"/>
</dbReference>
<dbReference type="AlphaFoldDB" id="A0A1G1Z319"/>
<comment type="caution">
    <text evidence="5">The sequence shown here is derived from an EMBL/GenBank/DDBJ whole genome shotgun (WGS) entry which is preliminary data.</text>
</comment>
<dbReference type="EMBL" id="MHIX01000032">
    <property type="protein sequence ID" value="OGY58839.1"/>
    <property type="molecule type" value="Genomic_DNA"/>
</dbReference>
<evidence type="ECO:0000256" key="1">
    <source>
        <dbReference type="ARBA" id="ARBA00007261"/>
    </source>
</evidence>